<accession>A0A1Y2I3H8</accession>
<feature type="compositionally biased region" description="Low complexity" evidence="1">
    <location>
        <begin position="114"/>
        <end position="125"/>
    </location>
</feature>
<reference evidence="2 3" key="1">
    <citation type="submission" date="2016-07" db="EMBL/GenBank/DDBJ databases">
        <title>Pervasive Adenine N6-methylation of Active Genes in Fungi.</title>
        <authorList>
            <consortium name="DOE Joint Genome Institute"/>
            <person name="Mondo S.J."/>
            <person name="Dannebaum R.O."/>
            <person name="Kuo R.C."/>
            <person name="Labutti K."/>
            <person name="Haridas S."/>
            <person name="Kuo A."/>
            <person name="Salamov A."/>
            <person name="Ahrendt S.R."/>
            <person name="Lipzen A."/>
            <person name="Sullivan W."/>
            <person name="Andreopoulos W.B."/>
            <person name="Clum A."/>
            <person name="Lindquist E."/>
            <person name="Daum C."/>
            <person name="Ramamoorthy G.K."/>
            <person name="Gryganskyi A."/>
            <person name="Culley D."/>
            <person name="Magnuson J.K."/>
            <person name="James T.Y."/>
            <person name="O'Malley M.A."/>
            <person name="Stajich J.E."/>
            <person name="Spatafora J.W."/>
            <person name="Visel A."/>
            <person name="Grigoriev I.V."/>
        </authorList>
    </citation>
    <scope>NUCLEOTIDE SEQUENCE [LARGE SCALE GENOMIC DNA]</scope>
    <source>
        <strain evidence="2 3">PL171</strain>
    </source>
</reference>
<organism evidence="2 3">
    <name type="scientific">Catenaria anguillulae PL171</name>
    <dbReference type="NCBI Taxonomy" id="765915"/>
    <lineage>
        <taxon>Eukaryota</taxon>
        <taxon>Fungi</taxon>
        <taxon>Fungi incertae sedis</taxon>
        <taxon>Blastocladiomycota</taxon>
        <taxon>Blastocladiomycetes</taxon>
        <taxon>Blastocladiales</taxon>
        <taxon>Catenariaceae</taxon>
        <taxon>Catenaria</taxon>
    </lineage>
</organism>
<protein>
    <submittedName>
        <fullName evidence="2">Uncharacterized protein</fullName>
    </submittedName>
</protein>
<feature type="compositionally biased region" description="Low complexity" evidence="1">
    <location>
        <begin position="59"/>
        <end position="69"/>
    </location>
</feature>
<name>A0A1Y2I3H8_9FUNG</name>
<feature type="region of interest" description="Disordered" evidence="1">
    <location>
        <begin position="106"/>
        <end position="125"/>
    </location>
</feature>
<comment type="caution">
    <text evidence="2">The sequence shown here is derived from an EMBL/GenBank/DDBJ whole genome shotgun (WGS) entry which is preliminary data.</text>
</comment>
<keyword evidence="3" id="KW-1185">Reference proteome</keyword>
<evidence type="ECO:0000313" key="2">
    <source>
        <dbReference type="EMBL" id="ORZ40774.1"/>
    </source>
</evidence>
<dbReference type="Proteomes" id="UP000193411">
    <property type="component" value="Unassembled WGS sequence"/>
</dbReference>
<dbReference type="AlphaFoldDB" id="A0A1Y2I3H8"/>
<evidence type="ECO:0000313" key="3">
    <source>
        <dbReference type="Proteomes" id="UP000193411"/>
    </source>
</evidence>
<dbReference type="OrthoDB" id="5569771at2759"/>
<dbReference type="EMBL" id="MCFL01000002">
    <property type="protein sequence ID" value="ORZ40774.1"/>
    <property type="molecule type" value="Genomic_DNA"/>
</dbReference>
<gene>
    <name evidence="2" type="ORF">BCR44DRAFT_74445</name>
</gene>
<sequence>MSQFSRPAVIIGVALGVAIPSVAVGYFLRDSAPAVLAPQSPGNTVPPVAINKQMPPPSSASSRSASGHPPADPIAAMTLQEAQALLERTQGLHQAAVRDRRDLLEKMDSIRARQQQQLEQDQQRK</sequence>
<proteinExistence type="predicted"/>
<feature type="region of interest" description="Disordered" evidence="1">
    <location>
        <begin position="34"/>
        <end position="76"/>
    </location>
</feature>
<evidence type="ECO:0000256" key="1">
    <source>
        <dbReference type="SAM" id="MobiDB-lite"/>
    </source>
</evidence>